<protein>
    <recommendedName>
        <fullName evidence="3">Solute carrier organic anion transporter family member</fullName>
    </recommendedName>
</protein>
<dbReference type="NCBIfam" id="TIGR00805">
    <property type="entry name" value="oat"/>
    <property type="match status" value="1"/>
</dbReference>
<dbReference type="GO" id="GO:0043252">
    <property type="term" value="P:sodium-independent organic anion transport"/>
    <property type="evidence" value="ECO:0007669"/>
    <property type="project" value="TreeGrafter"/>
</dbReference>
<feature type="transmembrane region" description="Helical" evidence="3">
    <location>
        <begin position="380"/>
        <end position="401"/>
    </location>
</feature>
<evidence type="ECO:0000256" key="3">
    <source>
        <dbReference type="RuleBase" id="RU362056"/>
    </source>
</evidence>
<comment type="caution">
    <text evidence="3">Lacks conserved residue(s) required for the propagation of feature annotation.</text>
</comment>
<comment type="subcellular location">
    <subcellularLocation>
        <location evidence="3">Cell membrane</location>
        <topology evidence="3">Multi-pass membrane protein</topology>
    </subcellularLocation>
    <subcellularLocation>
        <location evidence="1">Membrane</location>
        <topology evidence="1">Multi-pass membrane protein</topology>
    </subcellularLocation>
</comment>
<feature type="region of interest" description="Disordered" evidence="4">
    <location>
        <begin position="122"/>
        <end position="152"/>
    </location>
</feature>
<dbReference type="Pfam" id="PF03137">
    <property type="entry name" value="OATP"/>
    <property type="match status" value="2"/>
</dbReference>
<evidence type="ECO:0000256" key="2">
    <source>
        <dbReference type="ARBA" id="ARBA00023157"/>
    </source>
</evidence>
<gene>
    <name evidence="6" type="ORF">OCBIM_22038282mg</name>
</gene>
<keyword evidence="2" id="KW-1015">Disulfide bond</keyword>
<feature type="region of interest" description="Disordered" evidence="4">
    <location>
        <begin position="76"/>
        <end position="103"/>
    </location>
</feature>
<feature type="transmembrane region" description="Helical" evidence="3">
    <location>
        <begin position="175"/>
        <end position="195"/>
    </location>
</feature>
<accession>A0A0L8G871</accession>
<dbReference type="PANTHER" id="PTHR11388">
    <property type="entry name" value="ORGANIC ANION TRANSPORTER"/>
    <property type="match status" value="1"/>
</dbReference>
<feature type="transmembrane region" description="Helical" evidence="3">
    <location>
        <begin position="776"/>
        <end position="798"/>
    </location>
</feature>
<feature type="transmembrane region" description="Helical" evidence="3">
    <location>
        <begin position="333"/>
        <end position="360"/>
    </location>
</feature>
<dbReference type="SUPFAM" id="SSF103473">
    <property type="entry name" value="MFS general substrate transporter"/>
    <property type="match status" value="1"/>
</dbReference>
<feature type="transmembrane region" description="Helical" evidence="3">
    <location>
        <begin position="295"/>
        <end position="321"/>
    </location>
</feature>
<keyword evidence="3" id="KW-0813">Transport</keyword>
<feature type="transmembrane region" description="Helical" evidence="3">
    <location>
        <begin position="445"/>
        <end position="468"/>
    </location>
</feature>
<dbReference type="PROSITE" id="PS50850">
    <property type="entry name" value="MFS"/>
    <property type="match status" value="1"/>
</dbReference>
<proteinExistence type="inferred from homology"/>
<reference evidence="6" key="1">
    <citation type="submission" date="2015-07" db="EMBL/GenBank/DDBJ databases">
        <title>MeaNS - Measles Nucleotide Surveillance Program.</title>
        <authorList>
            <person name="Tran T."/>
            <person name="Druce J."/>
        </authorList>
    </citation>
    <scope>NUCLEOTIDE SEQUENCE</scope>
    <source>
        <strain evidence="6">UCB-OBI-ISO-001</strain>
        <tissue evidence="6">Gonad</tissue>
    </source>
</reference>
<feature type="region of interest" description="Disordered" evidence="4">
    <location>
        <begin position="590"/>
        <end position="626"/>
    </location>
</feature>
<keyword evidence="3" id="KW-0472">Membrane</keyword>
<dbReference type="InterPro" id="IPR004156">
    <property type="entry name" value="OATP"/>
</dbReference>
<feature type="transmembrane region" description="Helical" evidence="3">
    <location>
        <begin position="488"/>
        <end position="511"/>
    </location>
</feature>
<feature type="compositionally biased region" description="Acidic residues" evidence="4">
    <location>
        <begin position="591"/>
        <end position="604"/>
    </location>
</feature>
<evidence type="ECO:0000313" key="6">
    <source>
        <dbReference type="EMBL" id="KOF73192.1"/>
    </source>
</evidence>
<dbReference type="GO" id="GO:0016323">
    <property type="term" value="C:basolateral plasma membrane"/>
    <property type="evidence" value="ECO:0007669"/>
    <property type="project" value="TreeGrafter"/>
</dbReference>
<feature type="transmembrane region" description="Helical" evidence="3">
    <location>
        <begin position="243"/>
        <end position="264"/>
    </location>
</feature>
<sequence>MELFATPGTVETSNFPISSDFILRKKTEANFLHSTAENVVVKPENAVSLTESRNFTKLTQELDQNIVPALMIHCSSSSKESSPKSLSENTFDKNKVTDAKNNANSDSYMNAVLHTQSNNSIIINNSATGNNNNNSNNNNNNNNNNNDNNNNSDNLPWEYDSCNSSCLRILNRPSVVLSLLCISSFLKGFILNGIINVNMSTIEKRFGLTSSQAGWIASVHDITAAPVALFVSFIGAVGYKMRWIGFGLFCLSIGSFIIIMPHFAAGEYKWQHNFTGLCSNKTNLSAASDTDTSNLLYVFLLGRLIHGIGCSILHTLGISCVDDCVDPKNAPMYMGIMLCFGTLGPAFGFLIGGEFLKIFVNVNSSDILFSEEDPQWIGAWWLSFLVSAVIALLIVPLMLAYKKELPVSKKIENSCSEVHQNTSQKRLAQFGFGSKVKDLPVTAYLLLWNPSFLFVTLTFTTEAALLHGVTTFLPKYLESQYQRTPSQASLLTGIIAVPGGAGGQLLGGYICKRFGLKINQMTRLAIVCFVVSLTTWSVVWIKCDGSVLADITGKNENRRLHKLFRYISSDFTMKMMMIMIMMKKGWKKEEAEDGNDDGDDDDGDDHYHHDRCGRRSQRRHGEDDERRTAKLKTILMSYSNCSCIDDIEQPGYATKGMCKNHGNCYQLFIFLPLLMITFFLTFVARTPLVAVVLSQQLEERSDREDSKGWCSEYEGLGKEVRVKKVQLDAPRVPRGSLPGPLLFGRALDQSCRIWKHDRNNDSSCWLYNSFDLSFNFFLIFIILRILSISFLTFASCLYKPPTNISTINRHPKAYDNPIVSQQDEVTAL</sequence>
<evidence type="ECO:0000259" key="5">
    <source>
        <dbReference type="PROSITE" id="PS50850"/>
    </source>
</evidence>
<dbReference type="InterPro" id="IPR036259">
    <property type="entry name" value="MFS_trans_sf"/>
</dbReference>
<dbReference type="Gene3D" id="1.20.1250.20">
    <property type="entry name" value="MFS general substrate transporter like domains"/>
    <property type="match status" value="2"/>
</dbReference>
<evidence type="ECO:0000256" key="1">
    <source>
        <dbReference type="ARBA" id="ARBA00004141"/>
    </source>
</evidence>
<dbReference type="GO" id="GO:0006811">
    <property type="term" value="P:monoatomic ion transport"/>
    <property type="evidence" value="ECO:0007669"/>
    <property type="project" value="UniProtKB-KW"/>
</dbReference>
<dbReference type="GO" id="GO:0015347">
    <property type="term" value="F:sodium-independent organic anion transmembrane transporter activity"/>
    <property type="evidence" value="ECO:0007669"/>
    <property type="project" value="TreeGrafter"/>
</dbReference>
<feature type="compositionally biased region" description="Low complexity" evidence="4">
    <location>
        <begin position="76"/>
        <end position="88"/>
    </location>
</feature>
<comment type="similarity">
    <text evidence="3">Belongs to the organo anion transporter (TC 2.A.60) family.</text>
</comment>
<dbReference type="OrthoDB" id="5062115at2759"/>
<dbReference type="EMBL" id="KQ423259">
    <property type="protein sequence ID" value="KOF73192.1"/>
    <property type="molecule type" value="Genomic_DNA"/>
</dbReference>
<name>A0A0L8G871_OCTBM</name>
<dbReference type="InterPro" id="IPR020846">
    <property type="entry name" value="MFS_dom"/>
</dbReference>
<evidence type="ECO:0000256" key="4">
    <source>
        <dbReference type="SAM" id="MobiDB-lite"/>
    </source>
</evidence>
<feature type="transmembrane region" description="Helical" evidence="3">
    <location>
        <begin position="215"/>
        <end position="236"/>
    </location>
</feature>
<feature type="transmembrane region" description="Helical" evidence="3">
    <location>
        <begin position="664"/>
        <end position="684"/>
    </location>
</feature>
<keyword evidence="3" id="KW-1133">Transmembrane helix</keyword>
<dbReference type="PANTHER" id="PTHR11388:SF100">
    <property type="entry name" value="SOLUTE CARRIER ORGANIC ANION TRANSPORTER FAMILY MEMBER 4A1"/>
    <property type="match status" value="1"/>
</dbReference>
<dbReference type="AlphaFoldDB" id="A0A0L8G871"/>
<keyword evidence="3" id="KW-0812">Transmembrane</keyword>
<keyword evidence="3" id="KW-0406">Ion transport</keyword>
<organism evidence="6">
    <name type="scientific">Octopus bimaculoides</name>
    <name type="common">California two-spotted octopus</name>
    <dbReference type="NCBI Taxonomy" id="37653"/>
    <lineage>
        <taxon>Eukaryota</taxon>
        <taxon>Metazoa</taxon>
        <taxon>Spiralia</taxon>
        <taxon>Lophotrochozoa</taxon>
        <taxon>Mollusca</taxon>
        <taxon>Cephalopoda</taxon>
        <taxon>Coleoidea</taxon>
        <taxon>Octopodiformes</taxon>
        <taxon>Octopoda</taxon>
        <taxon>Incirrata</taxon>
        <taxon>Octopodidae</taxon>
        <taxon>Octopus</taxon>
    </lineage>
</organism>
<feature type="domain" description="Major facilitator superfamily (MFS) profile" evidence="5">
    <location>
        <begin position="176"/>
        <end position="799"/>
    </location>
</feature>